<comment type="caution">
    <text evidence="2">The sequence shown here is derived from an EMBL/GenBank/DDBJ whole genome shotgun (WGS) entry which is preliminary data.</text>
</comment>
<keyword evidence="1" id="KW-1133">Transmembrane helix</keyword>
<feature type="transmembrane region" description="Helical" evidence="1">
    <location>
        <begin position="170"/>
        <end position="191"/>
    </location>
</feature>
<reference evidence="2 3" key="1">
    <citation type="submission" date="2022-11" db="EMBL/GenBank/DDBJ databases">
        <authorList>
            <person name="Caiyu Z."/>
        </authorList>
    </citation>
    <scope>NUCLEOTIDE SEQUENCE [LARGE SCALE GENOMIC DNA]</scope>
    <source>
        <strain evidence="2 3">YR-4</strain>
    </source>
</reference>
<evidence type="ECO:0000313" key="3">
    <source>
        <dbReference type="Proteomes" id="UP001082703"/>
    </source>
</evidence>
<evidence type="ECO:0000256" key="1">
    <source>
        <dbReference type="SAM" id="Phobius"/>
    </source>
</evidence>
<keyword evidence="1" id="KW-0812">Transmembrane</keyword>
<feature type="transmembrane region" description="Helical" evidence="1">
    <location>
        <begin position="20"/>
        <end position="38"/>
    </location>
</feature>
<sequence>MFGNTIQQVKEIKKYTDDRIRIPFAYIIFLVAVFIFLNPKYITLIGASNWVPSNIREIALTFASSLYSQIIIILLILGSIWLALTMLSRVSVFRKILPKDVDYTNNTTVSWNEYSAIAKISHAIKQLVTTWWIYCFSLNVLFGRYCYTNFFDTNNGLNNLGDILNSNLKIMNCLFYLNILCAVYYILKALFEIRKPTRKVYLKYDDLSFYHFINSFEKANSLKEVYKTIILKEKYSDKQKYLLIHVQLSRYGLVKDKFTDELISQIEPIPEYQRTYEIMDSSENLSDIVYNFESLKDKA</sequence>
<organism evidence="2 3">
    <name type="scientific">Caproiciproducens galactitolivorans</name>
    <dbReference type="NCBI Taxonomy" id="642589"/>
    <lineage>
        <taxon>Bacteria</taxon>
        <taxon>Bacillati</taxon>
        <taxon>Bacillota</taxon>
        <taxon>Clostridia</taxon>
        <taxon>Eubacteriales</taxon>
        <taxon>Acutalibacteraceae</taxon>
        <taxon>Caproiciproducens</taxon>
    </lineage>
</organism>
<proteinExistence type="predicted"/>
<accession>A0ABT4BUS6</accession>
<dbReference type="EMBL" id="JAPOHA010000009">
    <property type="protein sequence ID" value="MCY1714629.1"/>
    <property type="molecule type" value="Genomic_DNA"/>
</dbReference>
<dbReference type="RefSeq" id="WP_268058684.1">
    <property type="nucleotide sequence ID" value="NZ_JAPOHA010000009.1"/>
</dbReference>
<evidence type="ECO:0000313" key="2">
    <source>
        <dbReference type="EMBL" id="MCY1714629.1"/>
    </source>
</evidence>
<dbReference type="Proteomes" id="UP001082703">
    <property type="component" value="Unassembled WGS sequence"/>
</dbReference>
<feature type="transmembrane region" description="Helical" evidence="1">
    <location>
        <begin position="58"/>
        <end position="84"/>
    </location>
</feature>
<gene>
    <name evidence="2" type="ORF">OUY18_10220</name>
</gene>
<name>A0ABT4BUS6_9FIRM</name>
<keyword evidence="1" id="KW-0472">Membrane</keyword>
<protein>
    <submittedName>
        <fullName evidence="2">Uncharacterized protein</fullName>
    </submittedName>
</protein>
<keyword evidence="3" id="KW-1185">Reference proteome</keyword>
<feature type="transmembrane region" description="Helical" evidence="1">
    <location>
        <begin position="131"/>
        <end position="150"/>
    </location>
</feature>